<feature type="active site" description="Proton acceptor" evidence="13">
    <location>
        <position position="67"/>
    </location>
</feature>
<keyword evidence="11" id="KW-0961">Cell wall biogenesis/degradation</keyword>
<comment type="function">
    <text evidence="1">Removes C-terminal D-alanyl residues from sugar-peptide cell wall precursors.</text>
</comment>
<evidence type="ECO:0000256" key="11">
    <source>
        <dbReference type="ARBA" id="ARBA00023316"/>
    </source>
</evidence>
<dbReference type="eggNOG" id="COG1686">
    <property type="taxonomic scope" value="Bacteria"/>
</dbReference>
<evidence type="ECO:0000256" key="2">
    <source>
        <dbReference type="ARBA" id="ARBA00004752"/>
    </source>
</evidence>
<evidence type="ECO:0000256" key="16">
    <source>
        <dbReference type="SAM" id="MobiDB-lite"/>
    </source>
</evidence>
<evidence type="ECO:0000259" key="18">
    <source>
        <dbReference type="SMART" id="SM00936"/>
    </source>
</evidence>
<dbReference type="InterPro" id="IPR037167">
    <property type="entry name" value="Peptidase_S11_C_sf"/>
</dbReference>
<comment type="catalytic activity">
    <reaction evidence="12">
        <text>Preferential cleavage: (Ac)2-L-Lys-D-Ala-|-D-Ala. Also transpeptidation of peptidyl-alanyl moieties that are N-acyl substituents of D-alanine.</text>
        <dbReference type="EC" id="3.4.16.4"/>
    </reaction>
</comment>
<feature type="binding site" evidence="14">
    <location>
        <position position="256"/>
    </location>
    <ligand>
        <name>substrate</name>
    </ligand>
</feature>
<dbReference type="PANTHER" id="PTHR21581">
    <property type="entry name" value="D-ALANYL-D-ALANINE CARBOXYPEPTIDASE"/>
    <property type="match status" value="1"/>
</dbReference>
<dbReference type="AlphaFoldDB" id="A0A081L6P2"/>
<dbReference type="Pfam" id="PF07943">
    <property type="entry name" value="PBP5_C"/>
    <property type="match status" value="1"/>
</dbReference>
<dbReference type="InterPro" id="IPR018044">
    <property type="entry name" value="Peptidase_S11"/>
</dbReference>
<comment type="pathway">
    <text evidence="2">Cell wall biogenesis; peptidoglycan biosynthesis.</text>
</comment>
<dbReference type="Pfam" id="PF00768">
    <property type="entry name" value="Peptidase_S11"/>
    <property type="match status" value="1"/>
</dbReference>
<dbReference type="RefSeq" id="WP_034325083.1">
    <property type="nucleotide sequence ID" value="NZ_JAVIKA010000015.1"/>
</dbReference>
<evidence type="ECO:0000256" key="8">
    <source>
        <dbReference type="ARBA" id="ARBA00022801"/>
    </source>
</evidence>
<gene>
    <name evidence="19" type="ORF">BA70_14500</name>
</gene>
<evidence type="ECO:0000256" key="12">
    <source>
        <dbReference type="ARBA" id="ARBA00034000"/>
    </source>
</evidence>
<dbReference type="InterPro" id="IPR001967">
    <property type="entry name" value="Peptidase_S11_N"/>
</dbReference>
<dbReference type="SMART" id="SM00936">
    <property type="entry name" value="PBP5_C"/>
    <property type="match status" value="1"/>
</dbReference>
<dbReference type="Gene3D" id="2.60.410.10">
    <property type="entry name" value="D-Ala-D-Ala carboxypeptidase, C-terminal domain"/>
    <property type="match status" value="1"/>
</dbReference>
<dbReference type="GO" id="GO:0008360">
    <property type="term" value="P:regulation of cell shape"/>
    <property type="evidence" value="ECO:0007669"/>
    <property type="project" value="UniProtKB-KW"/>
</dbReference>
<keyword evidence="20" id="KW-1185">Reference proteome</keyword>
<dbReference type="EC" id="3.4.16.4" evidence="4"/>
<evidence type="ECO:0000256" key="13">
    <source>
        <dbReference type="PIRSR" id="PIRSR618044-1"/>
    </source>
</evidence>
<evidence type="ECO:0000256" key="5">
    <source>
        <dbReference type="ARBA" id="ARBA00022645"/>
    </source>
</evidence>
<evidence type="ECO:0000313" key="19">
    <source>
        <dbReference type="EMBL" id="KEP24918.1"/>
    </source>
</evidence>
<dbReference type="GO" id="GO:0009252">
    <property type="term" value="P:peptidoglycan biosynthetic process"/>
    <property type="evidence" value="ECO:0007669"/>
    <property type="project" value="UniProtKB-UniPathway"/>
</dbReference>
<keyword evidence="10" id="KW-0573">Peptidoglycan synthesis</keyword>
<reference evidence="19 20" key="1">
    <citation type="submission" date="2012-09" db="EMBL/GenBank/DDBJ databases">
        <title>Genome Sequence of Bacillus sp. DW5-4.</title>
        <authorList>
            <person name="Lai Q."/>
            <person name="Liu Y."/>
            <person name="Shao Z."/>
        </authorList>
    </citation>
    <scope>NUCLEOTIDE SEQUENCE [LARGE SCALE GENOMIC DNA]</scope>
    <source>
        <strain evidence="19 20">DW5-4</strain>
    </source>
</reference>
<dbReference type="GO" id="GO:0006508">
    <property type="term" value="P:proteolysis"/>
    <property type="evidence" value="ECO:0007669"/>
    <property type="project" value="UniProtKB-KW"/>
</dbReference>
<evidence type="ECO:0000256" key="14">
    <source>
        <dbReference type="PIRSR" id="PIRSR618044-2"/>
    </source>
</evidence>
<evidence type="ECO:0000256" key="3">
    <source>
        <dbReference type="ARBA" id="ARBA00007164"/>
    </source>
</evidence>
<evidence type="ECO:0000256" key="9">
    <source>
        <dbReference type="ARBA" id="ARBA00022960"/>
    </source>
</evidence>
<name>A0A081L6P2_9BACI</name>
<evidence type="ECO:0000256" key="6">
    <source>
        <dbReference type="ARBA" id="ARBA00022670"/>
    </source>
</evidence>
<evidence type="ECO:0000256" key="15">
    <source>
        <dbReference type="RuleBase" id="RU004016"/>
    </source>
</evidence>
<dbReference type="SUPFAM" id="SSF56601">
    <property type="entry name" value="beta-lactamase/transpeptidase-like"/>
    <property type="match status" value="1"/>
</dbReference>
<dbReference type="GO" id="GO:0071555">
    <property type="term" value="P:cell wall organization"/>
    <property type="evidence" value="ECO:0007669"/>
    <property type="project" value="UniProtKB-KW"/>
</dbReference>
<feature type="signal peptide" evidence="17">
    <location>
        <begin position="1"/>
        <end position="31"/>
    </location>
</feature>
<evidence type="ECO:0000256" key="10">
    <source>
        <dbReference type="ARBA" id="ARBA00022984"/>
    </source>
</evidence>
<keyword evidence="9" id="KW-0133">Cell shape</keyword>
<comment type="similarity">
    <text evidence="3 15">Belongs to the peptidase S11 family.</text>
</comment>
<comment type="caution">
    <text evidence="19">The sequence shown here is derived from an EMBL/GenBank/DDBJ whole genome shotgun (WGS) entry which is preliminary data.</text>
</comment>
<protein>
    <recommendedName>
        <fullName evidence="4">serine-type D-Ala-D-Ala carboxypeptidase</fullName>
        <ecNumber evidence="4">3.4.16.4</ecNumber>
    </recommendedName>
</protein>
<dbReference type="Proteomes" id="UP000028091">
    <property type="component" value="Unassembled WGS sequence"/>
</dbReference>
<keyword evidence="6" id="KW-0645">Protease</keyword>
<dbReference type="UniPathway" id="UPA00219"/>
<dbReference type="GO" id="GO:0009002">
    <property type="term" value="F:serine-type D-Ala-D-Ala carboxypeptidase activity"/>
    <property type="evidence" value="ECO:0007669"/>
    <property type="project" value="UniProtKB-EC"/>
</dbReference>
<dbReference type="InterPro" id="IPR015956">
    <property type="entry name" value="Peniciliin-bd_prot_C_sf"/>
</dbReference>
<sequence>MNSKMLKQLMVSILALALIVTAFTPMSKAKAAEDPFNVNAKAAILIEASTGKILYSKNAEQRLPIASMAKMMTEYLLLEAISEGKVKWDQTYTPDDYVYEISQDRSLSNVPLRKDGSYTVKELYQATAIYSANAAAIGLAEVIAGSESKFVEKMNAKAKELGLTNYKFVNATGLENKDLHGKQPKGTGPDEESEVSAKDMALLAQHLIKDHPEILETASIAKTKFREGTDDEMDMPNWNFMLKGLVKEYEGVDGLKTGSTDSAGSSFTGTAKRGDMRVIAVILNAKGNIHTARFDVAKKLFDYAFKNFTMKEMYKKGQQIKGHENIEVDKGKDKEVPVVTKEAFSVPVKNGDEKSYKAKVNIEKKNLEAPIKKGTKVGMLTTSYSGDEKDYGYLNKDQSGVELVTKTGDEKANWFILAMRGVGGFFAGIWGGIVDTVKGWF</sequence>
<dbReference type="Gene3D" id="3.40.710.10">
    <property type="entry name" value="DD-peptidase/beta-lactamase superfamily"/>
    <property type="match status" value="1"/>
</dbReference>
<feature type="active site" description="Proton acceptor" evidence="13">
    <location>
        <position position="70"/>
    </location>
</feature>
<dbReference type="OrthoDB" id="9791132at2"/>
<evidence type="ECO:0000256" key="7">
    <source>
        <dbReference type="ARBA" id="ARBA00022729"/>
    </source>
</evidence>
<organism evidence="19 20">
    <name type="scientific">Bacillus zhangzhouensis</name>
    <dbReference type="NCBI Taxonomy" id="1178540"/>
    <lineage>
        <taxon>Bacteria</taxon>
        <taxon>Bacillati</taxon>
        <taxon>Bacillota</taxon>
        <taxon>Bacilli</taxon>
        <taxon>Bacillales</taxon>
        <taxon>Bacillaceae</taxon>
        <taxon>Bacillus</taxon>
    </lineage>
</organism>
<dbReference type="PANTHER" id="PTHR21581:SF11">
    <property type="entry name" value="D-ALANYL-D-ALANINE CARBOXYPEPTIDASE DACA"/>
    <property type="match status" value="1"/>
</dbReference>
<keyword evidence="8" id="KW-0378">Hydrolase</keyword>
<keyword evidence="7 17" id="KW-0732">Signal</keyword>
<evidence type="ECO:0000313" key="20">
    <source>
        <dbReference type="Proteomes" id="UP000028091"/>
    </source>
</evidence>
<dbReference type="EMBL" id="JOTP01000040">
    <property type="protein sequence ID" value="KEP24918.1"/>
    <property type="molecule type" value="Genomic_DNA"/>
</dbReference>
<evidence type="ECO:0000256" key="4">
    <source>
        <dbReference type="ARBA" id="ARBA00012448"/>
    </source>
</evidence>
<feature type="active site" evidence="13">
    <location>
        <position position="131"/>
    </location>
</feature>
<feature type="domain" description="Peptidase S11 D-Ala-D-Ala carboxypeptidase A C-terminal" evidence="18">
    <location>
        <begin position="308"/>
        <end position="411"/>
    </location>
</feature>
<evidence type="ECO:0000256" key="17">
    <source>
        <dbReference type="SAM" id="SignalP"/>
    </source>
</evidence>
<dbReference type="InterPro" id="IPR012338">
    <property type="entry name" value="Beta-lactam/transpept-like"/>
</dbReference>
<proteinExistence type="inferred from homology"/>
<feature type="region of interest" description="Disordered" evidence="16">
    <location>
        <begin position="177"/>
        <end position="196"/>
    </location>
</feature>
<accession>A0A081L6P2</accession>
<keyword evidence="5 19" id="KW-0121">Carboxypeptidase</keyword>
<evidence type="ECO:0000256" key="1">
    <source>
        <dbReference type="ARBA" id="ARBA00003217"/>
    </source>
</evidence>
<dbReference type="InterPro" id="IPR012907">
    <property type="entry name" value="Peptidase_S11_C"/>
</dbReference>
<dbReference type="SUPFAM" id="SSF69189">
    <property type="entry name" value="Penicillin-binding protein associated domain"/>
    <property type="match status" value="1"/>
</dbReference>
<dbReference type="PRINTS" id="PR00725">
    <property type="entry name" value="DADACBPTASE1"/>
</dbReference>
<feature type="chain" id="PRO_5001758935" description="serine-type D-Ala-D-Ala carboxypeptidase" evidence="17">
    <location>
        <begin position="32"/>
        <end position="441"/>
    </location>
</feature>